<feature type="transmembrane region" description="Helical" evidence="4">
    <location>
        <begin position="109"/>
        <end position="132"/>
    </location>
</feature>
<evidence type="ECO:0000313" key="7">
    <source>
        <dbReference type="Proteomes" id="UP001595665"/>
    </source>
</evidence>
<feature type="transmembrane region" description="Helical" evidence="4">
    <location>
        <begin position="315"/>
        <end position="337"/>
    </location>
</feature>
<feature type="transmembrane region" description="Helical" evidence="4">
    <location>
        <begin position="287"/>
        <end position="309"/>
    </location>
</feature>
<dbReference type="EMBL" id="JBHRVV010000001">
    <property type="protein sequence ID" value="MFC3458011.1"/>
    <property type="molecule type" value="Genomic_DNA"/>
</dbReference>
<evidence type="ECO:0000256" key="1">
    <source>
        <dbReference type="ARBA" id="ARBA00022692"/>
    </source>
</evidence>
<evidence type="ECO:0000256" key="3">
    <source>
        <dbReference type="ARBA" id="ARBA00023136"/>
    </source>
</evidence>
<dbReference type="PANTHER" id="PTHR42910">
    <property type="entry name" value="TRANSPORTER SCO4007-RELATED"/>
    <property type="match status" value="1"/>
</dbReference>
<sequence length="414" mass="42632">MKHASAPAPDSAVADIAPGMVRLLAFAAGVIVANLYYAQPLVGPIAAATGLSAGAAGLVVTLTQIGYALGLFFIVPLGDLVENRRLVFVLLLGTALALAAAAFSEQAWLFLASSLGIGLGSVAAQVLVPFAAHLSRDETRGYNVGRVVSGLLLGIMLARPVASLVADHAGWHSMFGAAALVVLALAFLLRRRLPLRQPGSPLSYWSLIGSLRTLFATTPVLRRRAAYQAAMFGCFSLFWTVTPLVLAGPAFGLSQTGIAVFALVGMAGAVASPIAGKLADRGHTLPATACALLLAVAGFALPLLAPLLAFESRDLALALLVVAAIVVDMAVAANMVLGQRAIFALGAEVRGRLNGIYFSLFFVGGAAGSAAGGWVYAQYGWHAVLLLGMALPGAALLYWLSEYLASTRTVGEPS</sequence>
<organism evidence="6 7">
    <name type="scientific">Massilia haematophila</name>
    <dbReference type="NCBI Taxonomy" id="457923"/>
    <lineage>
        <taxon>Bacteria</taxon>
        <taxon>Pseudomonadati</taxon>
        <taxon>Pseudomonadota</taxon>
        <taxon>Betaproteobacteria</taxon>
        <taxon>Burkholderiales</taxon>
        <taxon>Oxalobacteraceae</taxon>
        <taxon>Telluria group</taxon>
        <taxon>Massilia</taxon>
    </lineage>
</organism>
<keyword evidence="2 4" id="KW-1133">Transmembrane helix</keyword>
<dbReference type="Gene3D" id="1.20.1250.20">
    <property type="entry name" value="MFS general substrate transporter like domains"/>
    <property type="match status" value="1"/>
</dbReference>
<feature type="transmembrane region" description="Helical" evidence="4">
    <location>
        <begin position="21"/>
        <end position="39"/>
    </location>
</feature>
<keyword evidence="7" id="KW-1185">Reference proteome</keyword>
<dbReference type="CDD" id="cd17324">
    <property type="entry name" value="MFS_NepI_like"/>
    <property type="match status" value="1"/>
</dbReference>
<dbReference type="SUPFAM" id="SSF103473">
    <property type="entry name" value="MFS general substrate transporter"/>
    <property type="match status" value="1"/>
</dbReference>
<name>A0ABV7PKG8_9BURK</name>
<keyword evidence="3 4" id="KW-0472">Membrane</keyword>
<reference evidence="7" key="1">
    <citation type="journal article" date="2019" name="Int. J. Syst. Evol. Microbiol.">
        <title>The Global Catalogue of Microorganisms (GCM) 10K type strain sequencing project: providing services to taxonomists for standard genome sequencing and annotation.</title>
        <authorList>
            <consortium name="The Broad Institute Genomics Platform"/>
            <consortium name="The Broad Institute Genome Sequencing Center for Infectious Disease"/>
            <person name="Wu L."/>
            <person name="Ma J."/>
        </authorList>
    </citation>
    <scope>NUCLEOTIDE SEQUENCE [LARGE SCALE GENOMIC DNA]</scope>
    <source>
        <strain evidence="7">CCM 7480</strain>
    </source>
</reference>
<dbReference type="InterPro" id="IPR036259">
    <property type="entry name" value="MFS_trans_sf"/>
</dbReference>
<protein>
    <submittedName>
        <fullName evidence="6">MFS transporter</fullName>
    </submittedName>
</protein>
<feature type="transmembrane region" description="Helical" evidence="4">
    <location>
        <begin position="45"/>
        <end position="74"/>
    </location>
</feature>
<evidence type="ECO:0000256" key="2">
    <source>
        <dbReference type="ARBA" id="ARBA00022989"/>
    </source>
</evidence>
<dbReference type="PROSITE" id="PS50850">
    <property type="entry name" value="MFS"/>
    <property type="match status" value="1"/>
</dbReference>
<feature type="transmembrane region" description="Helical" evidence="4">
    <location>
        <begin position="229"/>
        <end position="251"/>
    </location>
</feature>
<dbReference type="RefSeq" id="WP_379734394.1">
    <property type="nucleotide sequence ID" value="NZ_JBHRVV010000001.1"/>
</dbReference>
<feature type="transmembrane region" description="Helical" evidence="4">
    <location>
        <begin position="171"/>
        <end position="189"/>
    </location>
</feature>
<keyword evidence="1 4" id="KW-0812">Transmembrane</keyword>
<dbReference type="Pfam" id="PF07690">
    <property type="entry name" value="MFS_1"/>
    <property type="match status" value="1"/>
</dbReference>
<evidence type="ECO:0000256" key="4">
    <source>
        <dbReference type="SAM" id="Phobius"/>
    </source>
</evidence>
<dbReference type="InterPro" id="IPR011701">
    <property type="entry name" value="MFS"/>
</dbReference>
<feature type="transmembrane region" description="Helical" evidence="4">
    <location>
        <begin position="383"/>
        <end position="400"/>
    </location>
</feature>
<accession>A0ABV7PKG8</accession>
<dbReference type="PANTHER" id="PTHR42910:SF1">
    <property type="entry name" value="MAJOR FACILITATOR SUPERFAMILY (MFS) PROFILE DOMAIN-CONTAINING PROTEIN"/>
    <property type="match status" value="1"/>
</dbReference>
<dbReference type="Proteomes" id="UP001595665">
    <property type="component" value="Unassembled WGS sequence"/>
</dbReference>
<gene>
    <name evidence="6" type="ORF">ACFOPH_07080</name>
</gene>
<proteinExistence type="predicted"/>
<evidence type="ECO:0000259" key="5">
    <source>
        <dbReference type="PROSITE" id="PS50850"/>
    </source>
</evidence>
<feature type="transmembrane region" description="Helical" evidence="4">
    <location>
        <begin position="86"/>
        <end position="103"/>
    </location>
</feature>
<dbReference type="InterPro" id="IPR020846">
    <property type="entry name" value="MFS_dom"/>
</dbReference>
<feature type="domain" description="Major facilitator superfamily (MFS) profile" evidence="5">
    <location>
        <begin position="20"/>
        <end position="405"/>
    </location>
</feature>
<feature type="transmembrane region" description="Helical" evidence="4">
    <location>
        <begin position="144"/>
        <end position="165"/>
    </location>
</feature>
<feature type="transmembrane region" description="Helical" evidence="4">
    <location>
        <begin position="357"/>
        <end position="377"/>
    </location>
</feature>
<comment type="caution">
    <text evidence="6">The sequence shown here is derived from an EMBL/GenBank/DDBJ whole genome shotgun (WGS) entry which is preliminary data.</text>
</comment>
<evidence type="ECO:0000313" key="6">
    <source>
        <dbReference type="EMBL" id="MFC3458011.1"/>
    </source>
</evidence>
<feature type="transmembrane region" description="Helical" evidence="4">
    <location>
        <begin position="257"/>
        <end position="275"/>
    </location>
</feature>